<dbReference type="SUPFAM" id="SSF52833">
    <property type="entry name" value="Thioredoxin-like"/>
    <property type="match status" value="1"/>
</dbReference>
<feature type="binding site" evidence="3">
    <location>
        <position position="129"/>
    </location>
    <ligand>
        <name>Cu cation</name>
        <dbReference type="ChEBI" id="CHEBI:23378"/>
    </ligand>
</feature>
<keyword evidence="2 3" id="KW-0186">Copper</keyword>
<dbReference type="GO" id="GO:0046872">
    <property type="term" value="F:metal ion binding"/>
    <property type="evidence" value="ECO:0007669"/>
    <property type="project" value="UniProtKB-KW"/>
</dbReference>
<sequence length="271" mass="30193">MKMKYIGMAAIILVFGIIFIPKIHNRIVNGSVVDNDRMSNIPQNYDDNVDADSNAKSITKTQGLTNEEIEILAGDQAALTKDDVAPLLTLQTVERFNFTNQNGKTITNDYYKGKVYVVEFFFTTCPSICPIMSQNMLKVQDAFSDIDDFGIASISIDPSHDTPAVLKEYADGYEVSHPHWNFLTGNKTEILDLSNNNFKLHAAEDEEEAGGFAHSGFFALVDKDGIVRSRKDAFGNPLFYYNGLEDSGIQMLVADIEKLLSENTIIKKPQD</sequence>
<dbReference type="InterPro" id="IPR003782">
    <property type="entry name" value="SCO1/SenC"/>
</dbReference>
<dbReference type="AlphaFoldDB" id="A0A5J4FYS5"/>
<dbReference type="Gene3D" id="3.40.30.10">
    <property type="entry name" value="Glutaredoxin"/>
    <property type="match status" value="1"/>
</dbReference>
<evidence type="ECO:0000256" key="1">
    <source>
        <dbReference type="ARBA" id="ARBA00010996"/>
    </source>
</evidence>
<feature type="binding site" evidence="3">
    <location>
        <position position="125"/>
    </location>
    <ligand>
        <name>Cu cation</name>
        <dbReference type="ChEBI" id="CHEBI:23378"/>
    </ligand>
</feature>
<dbReference type="InterPro" id="IPR036249">
    <property type="entry name" value="Thioredoxin-like_sf"/>
</dbReference>
<evidence type="ECO:0000256" key="3">
    <source>
        <dbReference type="PIRSR" id="PIRSR603782-1"/>
    </source>
</evidence>
<dbReference type="PROSITE" id="PS51352">
    <property type="entry name" value="THIOREDOXIN_2"/>
    <property type="match status" value="1"/>
</dbReference>
<organism evidence="6 7">
    <name type="scientific">Patiriisocius marinistellae</name>
    <dbReference type="NCBI Taxonomy" id="2494560"/>
    <lineage>
        <taxon>Bacteria</taxon>
        <taxon>Pseudomonadati</taxon>
        <taxon>Bacteroidota</taxon>
        <taxon>Flavobacteriia</taxon>
        <taxon>Flavobacteriales</taxon>
        <taxon>Flavobacteriaceae</taxon>
        <taxon>Patiriisocius</taxon>
    </lineage>
</organism>
<dbReference type="EMBL" id="BKCF01000001">
    <property type="protein sequence ID" value="GEQ85286.1"/>
    <property type="molecule type" value="Genomic_DNA"/>
</dbReference>
<dbReference type="Proteomes" id="UP000326994">
    <property type="component" value="Unassembled WGS sequence"/>
</dbReference>
<evidence type="ECO:0000256" key="4">
    <source>
        <dbReference type="PIRSR" id="PIRSR603782-2"/>
    </source>
</evidence>
<comment type="caution">
    <text evidence="6">The sequence shown here is derived from an EMBL/GenBank/DDBJ whole genome shotgun (WGS) entry which is preliminary data.</text>
</comment>
<evidence type="ECO:0000313" key="7">
    <source>
        <dbReference type="Proteomes" id="UP000326994"/>
    </source>
</evidence>
<gene>
    <name evidence="6" type="primary">ypmQ</name>
    <name evidence="6" type="ORF">ULMS_07940</name>
</gene>
<keyword evidence="7" id="KW-1185">Reference proteome</keyword>
<feature type="domain" description="Thioredoxin" evidence="5">
    <location>
        <begin position="87"/>
        <end position="254"/>
    </location>
</feature>
<evidence type="ECO:0000256" key="2">
    <source>
        <dbReference type="ARBA" id="ARBA00023008"/>
    </source>
</evidence>
<dbReference type="PANTHER" id="PTHR12151:SF25">
    <property type="entry name" value="LINALOOL DEHYDRATASE_ISOMERASE DOMAIN-CONTAINING PROTEIN"/>
    <property type="match status" value="1"/>
</dbReference>
<feature type="binding site" evidence="3">
    <location>
        <position position="214"/>
    </location>
    <ligand>
        <name>Cu cation</name>
        <dbReference type="ChEBI" id="CHEBI:23378"/>
    </ligand>
</feature>
<name>A0A5J4FYS5_9FLAO</name>
<protein>
    <submittedName>
        <fullName evidence="6">Photosynthetic protein synthase II</fullName>
    </submittedName>
</protein>
<evidence type="ECO:0000259" key="5">
    <source>
        <dbReference type="PROSITE" id="PS51352"/>
    </source>
</evidence>
<dbReference type="CDD" id="cd02968">
    <property type="entry name" value="SCO"/>
    <property type="match status" value="1"/>
</dbReference>
<reference evidence="6 7" key="1">
    <citation type="submission" date="2019-08" db="EMBL/GenBank/DDBJ databases">
        <title>Ulvibacter marinistellae sp. nov., isolated from a starfish, Patiria pectinifera.</title>
        <authorList>
            <person name="Kawano K."/>
            <person name="Ushijima N."/>
            <person name="Kihara M."/>
            <person name="Itoh H."/>
        </authorList>
    </citation>
    <scope>NUCLEOTIDE SEQUENCE [LARGE SCALE GENOMIC DNA]</scope>
    <source>
        <strain evidence="6 7">KK4</strain>
    </source>
</reference>
<evidence type="ECO:0000313" key="6">
    <source>
        <dbReference type="EMBL" id="GEQ85286.1"/>
    </source>
</evidence>
<dbReference type="PANTHER" id="PTHR12151">
    <property type="entry name" value="ELECTRON TRANSPORT PROTIN SCO1/SENC FAMILY MEMBER"/>
    <property type="match status" value="1"/>
</dbReference>
<keyword evidence="3" id="KW-0479">Metal-binding</keyword>
<feature type="disulfide bond" description="Redox-active" evidence="4">
    <location>
        <begin position="125"/>
        <end position="129"/>
    </location>
</feature>
<dbReference type="InterPro" id="IPR013766">
    <property type="entry name" value="Thioredoxin_domain"/>
</dbReference>
<proteinExistence type="inferred from homology"/>
<keyword evidence="4" id="KW-1015">Disulfide bond</keyword>
<dbReference type="OrthoDB" id="9811998at2"/>
<accession>A0A5J4FYS5</accession>
<dbReference type="Pfam" id="PF02630">
    <property type="entry name" value="SCO1-SenC"/>
    <property type="match status" value="1"/>
</dbReference>
<comment type="similarity">
    <text evidence="1">Belongs to the SCO1/2 family.</text>
</comment>